<protein>
    <recommendedName>
        <fullName evidence="8">Secreted protein</fullName>
    </recommendedName>
</protein>
<dbReference type="EMBL" id="QXFU01004693">
    <property type="protein sequence ID" value="KAE8967502.1"/>
    <property type="molecule type" value="Genomic_DNA"/>
</dbReference>
<keyword evidence="6" id="KW-1185">Reference proteome</keyword>
<feature type="signal peptide" evidence="1">
    <location>
        <begin position="1"/>
        <end position="23"/>
    </location>
</feature>
<evidence type="ECO:0000313" key="5">
    <source>
        <dbReference type="Proteomes" id="UP000429607"/>
    </source>
</evidence>
<organism evidence="4 6">
    <name type="scientific">Phytophthora rubi</name>
    <dbReference type="NCBI Taxonomy" id="129364"/>
    <lineage>
        <taxon>Eukaryota</taxon>
        <taxon>Sar</taxon>
        <taxon>Stramenopiles</taxon>
        <taxon>Oomycota</taxon>
        <taxon>Peronosporomycetes</taxon>
        <taxon>Peronosporales</taxon>
        <taxon>Peronosporaceae</taxon>
        <taxon>Phytophthora</taxon>
    </lineage>
</organism>
<accession>A0A6A4BRI7</accession>
<dbReference type="Proteomes" id="UP000435112">
    <property type="component" value="Unassembled WGS sequence"/>
</dbReference>
<evidence type="ECO:0000313" key="7">
    <source>
        <dbReference type="Proteomes" id="UP000435112"/>
    </source>
</evidence>
<sequence>MTDHPFTTASLCRLLLPVVGVLGQIRARTSYARRPCLCSNSSVVLPFRGGTGGGTSHHHNRGLPSTIMAKHRAGTYNDDRLCAGQP</sequence>
<comment type="caution">
    <text evidence="4">The sequence shown here is derived from an EMBL/GenBank/DDBJ whole genome shotgun (WGS) entry which is preliminary data.</text>
</comment>
<dbReference type="AlphaFoldDB" id="A0A6A4BRI7"/>
<dbReference type="Proteomes" id="UP000429607">
    <property type="component" value="Unassembled WGS sequence"/>
</dbReference>
<evidence type="ECO:0000313" key="4">
    <source>
        <dbReference type="EMBL" id="KAE9276600.1"/>
    </source>
</evidence>
<dbReference type="EMBL" id="QXFT01004659">
    <property type="protein sequence ID" value="KAE9276600.1"/>
    <property type="molecule type" value="Genomic_DNA"/>
</dbReference>
<dbReference type="Proteomes" id="UP000434957">
    <property type="component" value="Unassembled WGS sequence"/>
</dbReference>
<reference evidence="4 6" key="1">
    <citation type="submission" date="2018-08" db="EMBL/GenBank/DDBJ databases">
        <title>Genomic investigation of the strawberry pathogen Phytophthora fragariae indicates pathogenicity is determined by transcriptional variation in three key races.</title>
        <authorList>
            <person name="Adams T.M."/>
            <person name="Armitage A.D."/>
            <person name="Sobczyk M.K."/>
            <person name="Bates H.J."/>
            <person name="Dunwell J.M."/>
            <person name="Nellist C.F."/>
            <person name="Harrison R.J."/>
        </authorList>
    </citation>
    <scope>NUCLEOTIDE SEQUENCE [LARGE SCALE GENOMIC DNA]</scope>
    <source>
        <strain evidence="3 5">SCRP249</strain>
        <strain evidence="2 7">SCRP324</strain>
        <strain evidence="4 6">SCRP333</strain>
    </source>
</reference>
<gene>
    <name evidence="3" type="ORF">PR001_g27983</name>
    <name evidence="2" type="ORF">PR002_g28041</name>
    <name evidence="4" type="ORF">PR003_g29017</name>
</gene>
<evidence type="ECO:0000256" key="1">
    <source>
        <dbReference type="SAM" id="SignalP"/>
    </source>
</evidence>
<proteinExistence type="predicted"/>
<evidence type="ECO:0000313" key="2">
    <source>
        <dbReference type="EMBL" id="KAE8967502.1"/>
    </source>
</evidence>
<feature type="chain" id="PRO_5036381084" description="Secreted protein" evidence="1">
    <location>
        <begin position="24"/>
        <end position="86"/>
    </location>
</feature>
<name>A0A6A4BRI7_9STRA</name>
<evidence type="ECO:0008006" key="8">
    <source>
        <dbReference type="Google" id="ProtNLM"/>
    </source>
</evidence>
<evidence type="ECO:0000313" key="6">
    <source>
        <dbReference type="Proteomes" id="UP000434957"/>
    </source>
</evidence>
<dbReference type="EMBL" id="QXFV01004788">
    <property type="protein sequence ID" value="KAE8967818.1"/>
    <property type="molecule type" value="Genomic_DNA"/>
</dbReference>
<keyword evidence="1" id="KW-0732">Signal</keyword>
<evidence type="ECO:0000313" key="3">
    <source>
        <dbReference type="EMBL" id="KAE8967818.1"/>
    </source>
</evidence>